<evidence type="ECO:0000256" key="1">
    <source>
        <dbReference type="SAM" id="MobiDB-lite"/>
    </source>
</evidence>
<protein>
    <submittedName>
        <fullName evidence="2">Uncharacterized protein</fullName>
    </submittedName>
</protein>
<reference evidence="2 3" key="1">
    <citation type="submission" date="2019-05" db="EMBL/GenBank/DDBJ databases">
        <title>Another draft genome of Portunus trituberculatus and its Hox gene families provides insights of decapod evolution.</title>
        <authorList>
            <person name="Jeong J.-H."/>
            <person name="Song I."/>
            <person name="Kim S."/>
            <person name="Choi T."/>
            <person name="Kim D."/>
            <person name="Ryu S."/>
            <person name="Kim W."/>
        </authorList>
    </citation>
    <scope>NUCLEOTIDE SEQUENCE [LARGE SCALE GENOMIC DNA]</scope>
    <source>
        <tissue evidence="2">Muscle</tissue>
    </source>
</reference>
<feature type="compositionally biased region" description="Pro residues" evidence="1">
    <location>
        <begin position="12"/>
        <end position="23"/>
    </location>
</feature>
<accession>A0A5B7J175</accession>
<feature type="region of interest" description="Disordered" evidence="1">
    <location>
        <begin position="1"/>
        <end position="51"/>
    </location>
</feature>
<keyword evidence="3" id="KW-1185">Reference proteome</keyword>
<comment type="caution">
    <text evidence="2">The sequence shown here is derived from an EMBL/GenBank/DDBJ whole genome shotgun (WGS) entry which is preliminary data.</text>
</comment>
<dbReference type="AlphaFoldDB" id="A0A5B7J175"/>
<gene>
    <name evidence="2" type="ORF">E2C01_084906</name>
</gene>
<name>A0A5B7J175_PORTR</name>
<dbReference type="EMBL" id="VSRR010082719">
    <property type="protein sequence ID" value="MPC89942.1"/>
    <property type="molecule type" value="Genomic_DNA"/>
</dbReference>
<evidence type="ECO:0000313" key="3">
    <source>
        <dbReference type="Proteomes" id="UP000324222"/>
    </source>
</evidence>
<organism evidence="2 3">
    <name type="scientific">Portunus trituberculatus</name>
    <name type="common">Swimming crab</name>
    <name type="synonym">Neptunus trituberculatus</name>
    <dbReference type="NCBI Taxonomy" id="210409"/>
    <lineage>
        <taxon>Eukaryota</taxon>
        <taxon>Metazoa</taxon>
        <taxon>Ecdysozoa</taxon>
        <taxon>Arthropoda</taxon>
        <taxon>Crustacea</taxon>
        <taxon>Multicrustacea</taxon>
        <taxon>Malacostraca</taxon>
        <taxon>Eumalacostraca</taxon>
        <taxon>Eucarida</taxon>
        <taxon>Decapoda</taxon>
        <taxon>Pleocyemata</taxon>
        <taxon>Brachyura</taxon>
        <taxon>Eubrachyura</taxon>
        <taxon>Portunoidea</taxon>
        <taxon>Portunidae</taxon>
        <taxon>Portuninae</taxon>
        <taxon>Portunus</taxon>
    </lineage>
</organism>
<proteinExistence type="predicted"/>
<evidence type="ECO:0000313" key="2">
    <source>
        <dbReference type="EMBL" id="MPC89942.1"/>
    </source>
</evidence>
<sequence length="103" mass="10887">MQPHHHNHPPTSTSPPPLAPSPPSDNSEQRQIEGTSPQIRSDTDEATETTQAAAGVVASMFTRASRDVAIPDTIPRAAITLDLDTPPYSETLLAAPLLPKGSN</sequence>
<dbReference type="Proteomes" id="UP000324222">
    <property type="component" value="Unassembled WGS sequence"/>
</dbReference>